<dbReference type="InterPro" id="IPR036942">
    <property type="entry name" value="Beta-barrel_TonB_sf"/>
</dbReference>
<evidence type="ECO:0000256" key="5">
    <source>
        <dbReference type="ARBA" id="ARBA00022692"/>
    </source>
</evidence>
<dbReference type="PANTHER" id="PTHR32552:SF81">
    <property type="entry name" value="TONB-DEPENDENT OUTER MEMBRANE RECEPTOR"/>
    <property type="match status" value="1"/>
</dbReference>
<dbReference type="InterPro" id="IPR000531">
    <property type="entry name" value="Beta-barrel_TonB"/>
</dbReference>
<evidence type="ECO:0000256" key="10">
    <source>
        <dbReference type="ARBA" id="ARBA00023237"/>
    </source>
</evidence>
<evidence type="ECO:0000256" key="12">
    <source>
        <dbReference type="RuleBase" id="RU003357"/>
    </source>
</evidence>
<keyword evidence="3 11" id="KW-1134">Transmembrane beta strand</keyword>
<dbReference type="Pfam" id="PF00593">
    <property type="entry name" value="TonB_dep_Rec_b-barrel"/>
    <property type="match status" value="1"/>
</dbReference>
<reference evidence="16 17" key="1">
    <citation type="journal article" date="2016" name="BMC Genomics">
        <title>Genomic analysis of the nitrate-respiring Sphingopyxis granuli (formerly Sphingomonas macrogoltabida) strain TFA.</title>
        <authorList>
            <person name="Garcia-Romero I."/>
            <person name="Perez-Pulido A.J."/>
            <person name="Gonzalez-Flores Y.E."/>
            <person name="Reyes-Ramirez F."/>
            <person name="Santero E."/>
            <person name="Floriano B."/>
        </authorList>
    </citation>
    <scope>NUCLEOTIDE SEQUENCE [LARGE SCALE GENOMIC DNA]</scope>
    <source>
        <strain evidence="16 17">TFA</strain>
    </source>
</reference>
<organism evidence="16 17">
    <name type="scientific">Sphingopyxis granuli</name>
    <dbReference type="NCBI Taxonomy" id="267128"/>
    <lineage>
        <taxon>Bacteria</taxon>
        <taxon>Pseudomonadati</taxon>
        <taxon>Pseudomonadota</taxon>
        <taxon>Alphaproteobacteria</taxon>
        <taxon>Sphingomonadales</taxon>
        <taxon>Sphingomonadaceae</taxon>
        <taxon>Sphingopyxis</taxon>
    </lineage>
</organism>
<dbReference type="GO" id="GO:0006826">
    <property type="term" value="P:iron ion transport"/>
    <property type="evidence" value="ECO:0007669"/>
    <property type="project" value="UniProtKB-KW"/>
</dbReference>
<evidence type="ECO:0000313" key="16">
    <source>
        <dbReference type="EMBL" id="AMG75866.1"/>
    </source>
</evidence>
<feature type="domain" description="TonB-dependent receptor-like beta-barrel" evidence="14">
    <location>
        <begin position="288"/>
        <end position="702"/>
    </location>
</feature>
<feature type="signal peptide" evidence="13">
    <location>
        <begin position="1"/>
        <end position="27"/>
    </location>
</feature>
<gene>
    <name evidence="16" type="ORF">SGRAN_3524</name>
</gene>
<feature type="domain" description="TonB-dependent receptor plug" evidence="15">
    <location>
        <begin position="57"/>
        <end position="163"/>
    </location>
</feature>
<sequence>MANIYRKRIFLCSAALSVLTAANPVGAQTTATSSASHVDSGDAEIIITAQKREERLVDVPISLTALTSDQLAAAGVTQFHDLSQVAPGFTSEQYGDARAGRIMLRGVTSQQDNPGKQSSVGVFLDGVFLARYGAATGELADIERVEILRGPQGTLFGANTAAGLVNIVTRRPSLSGVEGFVEGVAAEHDAFELRGSVTGPLVEDQLGISVSAYHVRRGGLTHNATTGRSVDNLRRSGGRAKLYYRGEGFDVLLSGDYLRERSECCSAIPVAWTPTANVFGVPIVSLIPAGSPYSRQTIQNSRNLNPNSGGGVSAEINVDVGDHVLTSVTAWRRWDVTPISDIDSLPLRLLDDFYIDQRHDQFSQELRIASPSGQRVTYVAGLYYFARRSDDLEILQPRADAAAVILPGQRGDTTIASRLNDKSYAAFAHVDFNLTDRLTLSAGGRYTREDQDVDFTQTSGNVAYASLGNRQQSRRESQFTWVANARYSLQRDLNLYASVARGFKPGGFDLTRLPNFNNFEFDAEKNTNYEIGLKGNILDRKLRFSAALFWTDYQNFQAQAFDGLNLVTRNAELFRIKGGELEVTALPTEGLTLQFQTSYTHARYVDFTDGSCVPGIAPPCDLSGKRLPNAPEWTLGGSAEYRAPLTGSLTGYGRIDGSHKSSVFYQQNLDPYAFQGPRTIINARLGIETASGLTLEAFARNLFNDKYVNFVYPSPLSTGLYVGYVGDPRQFGVRARYSF</sequence>
<dbReference type="CDD" id="cd01347">
    <property type="entry name" value="ligand_gated_channel"/>
    <property type="match status" value="1"/>
</dbReference>
<dbReference type="RefSeq" id="WP_082737337.1">
    <property type="nucleotide sequence ID" value="NZ_CP012199.1"/>
</dbReference>
<evidence type="ECO:0000256" key="8">
    <source>
        <dbReference type="ARBA" id="ARBA00023077"/>
    </source>
</evidence>
<protein>
    <recommendedName>
        <fullName evidence="18">TonB-dependent receptor</fullName>
    </recommendedName>
</protein>
<evidence type="ECO:0000259" key="14">
    <source>
        <dbReference type="Pfam" id="PF00593"/>
    </source>
</evidence>
<proteinExistence type="inferred from homology"/>
<keyword evidence="2 11" id="KW-0813">Transport</keyword>
<dbReference type="InterPro" id="IPR012910">
    <property type="entry name" value="Plug_dom"/>
</dbReference>
<dbReference type="Proteomes" id="UP000058599">
    <property type="component" value="Chromosome"/>
</dbReference>
<dbReference type="SUPFAM" id="SSF56935">
    <property type="entry name" value="Porins"/>
    <property type="match status" value="1"/>
</dbReference>
<dbReference type="InterPro" id="IPR039426">
    <property type="entry name" value="TonB-dep_rcpt-like"/>
</dbReference>
<evidence type="ECO:0000256" key="1">
    <source>
        <dbReference type="ARBA" id="ARBA00004571"/>
    </source>
</evidence>
<keyword evidence="8 12" id="KW-0798">TonB box</keyword>
<keyword evidence="6" id="KW-0408">Iron</keyword>
<evidence type="ECO:0008006" key="18">
    <source>
        <dbReference type="Google" id="ProtNLM"/>
    </source>
</evidence>
<evidence type="ECO:0000256" key="7">
    <source>
        <dbReference type="ARBA" id="ARBA00023065"/>
    </source>
</evidence>
<evidence type="ECO:0000256" key="3">
    <source>
        <dbReference type="ARBA" id="ARBA00022452"/>
    </source>
</evidence>
<dbReference type="GO" id="GO:0009279">
    <property type="term" value="C:cell outer membrane"/>
    <property type="evidence" value="ECO:0007669"/>
    <property type="project" value="UniProtKB-SubCell"/>
</dbReference>
<dbReference type="Pfam" id="PF07715">
    <property type="entry name" value="Plug"/>
    <property type="match status" value="1"/>
</dbReference>
<evidence type="ECO:0000256" key="13">
    <source>
        <dbReference type="SAM" id="SignalP"/>
    </source>
</evidence>
<dbReference type="AlphaFoldDB" id="A0AA86GPG3"/>
<keyword evidence="10 11" id="KW-0998">Cell outer membrane</keyword>
<keyword evidence="5 11" id="KW-0812">Transmembrane</keyword>
<keyword evidence="17" id="KW-1185">Reference proteome</keyword>
<dbReference type="PROSITE" id="PS52016">
    <property type="entry name" value="TONB_DEPENDENT_REC_3"/>
    <property type="match status" value="1"/>
</dbReference>
<evidence type="ECO:0000256" key="6">
    <source>
        <dbReference type="ARBA" id="ARBA00023004"/>
    </source>
</evidence>
<evidence type="ECO:0000259" key="15">
    <source>
        <dbReference type="Pfam" id="PF07715"/>
    </source>
</evidence>
<feature type="chain" id="PRO_5041744186" description="TonB-dependent receptor" evidence="13">
    <location>
        <begin position="28"/>
        <end position="739"/>
    </location>
</feature>
<evidence type="ECO:0000313" key="17">
    <source>
        <dbReference type="Proteomes" id="UP000058599"/>
    </source>
</evidence>
<dbReference type="EMBL" id="CP012199">
    <property type="protein sequence ID" value="AMG75866.1"/>
    <property type="molecule type" value="Genomic_DNA"/>
</dbReference>
<comment type="subcellular location">
    <subcellularLocation>
        <location evidence="1 11">Cell outer membrane</location>
        <topology evidence="1 11">Multi-pass membrane protein</topology>
    </subcellularLocation>
</comment>
<keyword evidence="13" id="KW-0732">Signal</keyword>
<evidence type="ECO:0000256" key="2">
    <source>
        <dbReference type="ARBA" id="ARBA00022448"/>
    </source>
</evidence>
<evidence type="ECO:0000256" key="4">
    <source>
        <dbReference type="ARBA" id="ARBA00022496"/>
    </source>
</evidence>
<evidence type="ECO:0000256" key="9">
    <source>
        <dbReference type="ARBA" id="ARBA00023136"/>
    </source>
</evidence>
<dbReference type="KEGG" id="sgi:SGRAN_3524"/>
<keyword evidence="9 11" id="KW-0472">Membrane</keyword>
<name>A0AA86GPG3_9SPHN</name>
<keyword evidence="7" id="KW-0406">Ion transport</keyword>
<dbReference type="PANTHER" id="PTHR32552">
    <property type="entry name" value="FERRICHROME IRON RECEPTOR-RELATED"/>
    <property type="match status" value="1"/>
</dbReference>
<comment type="similarity">
    <text evidence="11 12">Belongs to the TonB-dependent receptor family.</text>
</comment>
<keyword evidence="4" id="KW-0410">Iron transport</keyword>
<dbReference type="Gene3D" id="2.40.170.20">
    <property type="entry name" value="TonB-dependent receptor, beta-barrel domain"/>
    <property type="match status" value="1"/>
</dbReference>
<evidence type="ECO:0000256" key="11">
    <source>
        <dbReference type="PROSITE-ProRule" id="PRU01360"/>
    </source>
</evidence>
<accession>A0AA86GPG3</accession>